<evidence type="ECO:0000259" key="1">
    <source>
        <dbReference type="Pfam" id="PF00196"/>
    </source>
</evidence>
<dbReference type="GO" id="GO:0003677">
    <property type="term" value="F:DNA binding"/>
    <property type="evidence" value="ECO:0007669"/>
    <property type="project" value="InterPro"/>
</dbReference>
<sequence>MMKHTLKFEQLLKKTITDVSLWHDVLQHIIHCTGAKKGMIMLRDKYSAQLYIPNDLYAELKSPMLCGFSVDEIDDYLTHYYQQDPWTEIERQYHPVIPYAMSSYLPVEELRQTAFWHWLEPLQINDSAVVEIFSAPDSWISINLLFYCDINGKVKNACVEFLKEYQDLLGDYWKLGQQFRALAHAPESFRYFLEQQKSPSLLVDRQLNLLAMNQSAASFFRLNKYGIMIKNNILLVANKQKMAELKQKIVVVADRFAENNQMPEVQIELDELVLTCVLLGHGRDVVGLDTAVRFISIQPNNIRTKPSPYPIWETPGLTRREKELVEILATGGRVVDFMKKYHMAKSTSHTHWSHVKKKLKVKDRSEIVACHQRFLDRR</sequence>
<name>A0A1M5ZNP2_9VIBR</name>
<dbReference type="AlphaFoldDB" id="A0A1M5ZNP2"/>
<protein>
    <recommendedName>
        <fullName evidence="1">HTH luxR-type domain-containing protein</fullName>
    </recommendedName>
</protein>
<dbReference type="InterPro" id="IPR000792">
    <property type="entry name" value="Tscrpt_reg_LuxR_C"/>
</dbReference>
<dbReference type="Proteomes" id="UP000184608">
    <property type="component" value="Unassembled WGS sequence"/>
</dbReference>
<dbReference type="GO" id="GO:0006355">
    <property type="term" value="P:regulation of DNA-templated transcription"/>
    <property type="evidence" value="ECO:0007669"/>
    <property type="project" value="InterPro"/>
</dbReference>
<dbReference type="InterPro" id="IPR036388">
    <property type="entry name" value="WH-like_DNA-bd_sf"/>
</dbReference>
<dbReference type="OrthoDB" id="5914792at2"/>
<dbReference type="Pfam" id="PF00196">
    <property type="entry name" value="GerE"/>
    <property type="match status" value="1"/>
</dbReference>
<proteinExistence type="predicted"/>
<dbReference type="InterPro" id="IPR016032">
    <property type="entry name" value="Sig_transdc_resp-reg_C-effctor"/>
</dbReference>
<dbReference type="SUPFAM" id="SSF46894">
    <property type="entry name" value="C-terminal effector domain of the bipartite response regulators"/>
    <property type="match status" value="1"/>
</dbReference>
<keyword evidence="3" id="KW-1185">Reference proteome</keyword>
<evidence type="ECO:0000313" key="2">
    <source>
        <dbReference type="EMBL" id="SHI25739.1"/>
    </source>
</evidence>
<feature type="domain" description="HTH luxR-type" evidence="1">
    <location>
        <begin position="317"/>
        <end position="368"/>
    </location>
</feature>
<accession>A0A1M5ZNP2</accession>
<dbReference type="Gene3D" id="1.10.10.10">
    <property type="entry name" value="Winged helix-like DNA-binding domain superfamily/Winged helix DNA-binding domain"/>
    <property type="match status" value="1"/>
</dbReference>
<gene>
    <name evidence="2" type="ORF">VA7868_02974</name>
</gene>
<reference evidence="2 3" key="1">
    <citation type="submission" date="2016-11" db="EMBL/GenBank/DDBJ databases">
        <authorList>
            <person name="Jaros S."/>
            <person name="Januszkiewicz K."/>
            <person name="Wedrychowicz H."/>
        </authorList>
    </citation>
    <scope>NUCLEOTIDE SEQUENCE [LARGE SCALE GENOMIC DNA]</scope>
    <source>
        <strain evidence="2 3">CECT 7868</strain>
    </source>
</reference>
<evidence type="ECO:0000313" key="3">
    <source>
        <dbReference type="Proteomes" id="UP000184608"/>
    </source>
</evidence>
<organism evidence="2 3">
    <name type="scientific">Vibrio aerogenes CECT 7868</name>
    <dbReference type="NCBI Taxonomy" id="1216006"/>
    <lineage>
        <taxon>Bacteria</taxon>
        <taxon>Pseudomonadati</taxon>
        <taxon>Pseudomonadota</taxon>
        <taxon>Gammaproteobacteria</taxon>
        <taxon>Vibrionales</taxon>
        <taxon>Vibrionaceae</taxon>
        <taxon>Vibrio</taxon>
    </lineage>
</organism>
<dbReference type="STRING" id="1216006.VA7868_02974"/>
<dbReference type="RefSeq" id="WP_073604596.1">
    <property type="nucleotide sequence ID" value="NZ_FQXZ01000033.1"/>
</dbReference>
<dbReference type="EMBL" id="FQXZ01000033">
    <property type="protein sequence ID" value="SHI25739.1"/>
    <property type="molecule type" value="Genomic_DNA"/>
</dbReference>